<dbReference type="Pfam" id="PF08238">
    <property type="entry name" value="Sel1"/>
    <property type="match status" value="3"/>
</dbReference>
<dbReference type="PANTHER" id="PTHR45011:SF1">
    <property type="entry name" value="DAP3-BINDING CELL DEATH ENHANCER 1"/>
    <property type="match status" value="1"/>
</dbReference>
<comment type="caution">
    <text evidence="2">The sequence shown here is derived from an EMBL/GenBank/DDBJ whole genome shotgun (WGS) entry which is preliminary data.</text>
</comment>
<feature type="region of interest" description="Disordered" evidence="1">
    <location>
        <begin position="442"/>
        <end position="466"/>
    </location>
</feature>
<dbReference type="InterPro" id="IPR006597">
    <property type="entry name" value="Sel1-like"/>
</dbReference>
<dbReference type="SUPFAM" id="SSF81901">
    <property type="entry name" value="HCP-like"/>
    <property type="match status" value="1"/>
</dbReference>
<accession>A0AAQ4EBW5</accession>
<proteinExistence type="predicted"/>
<name>A0AAQ4EBW5_AMBAM</name>
<dbReference type="AlphaFoldDB" id="A0AAQ4EBW5"/>
<evidence type="ECO:0008006" key="4">
    <source>
        <dbReference type="Google" id="ProtNLM"/>
    </source>
</evidence>
<dbReference type="Proteomes" id="UP001321473">
    <property type="component" value="Unassembled WGS sequence"/>
</dbReference>
<reference evidence="2 3" key="1">
    <citation type="journal article" date="2023" name="Arcadia Sci">
        <title>De novo assembly of a long-read Amblyomma americanum tick genome.</title>
        <authorList>
            <person name="Chou S."/>
            <person name="Poskanzer K.E."/>
            <person name="Rollins M."/>
            <person name="Thuy-Boun P.S."/>
        </authorList>
    </citation>
    <scope>NUCLEOTIDE SEQUENCE [LARGE SCALE GENOMIC DNA]</scope>
    <source>
        <strain evidence="2">F_SG_1</strain>
        <tissue evidence="2">Salivary glands</tissue>
    </source>
</reference>
<feature type="compositionally biased region" description="Polar residues" evidence="1">
    <location>
        <begin position="155"/>
        <end position="166"/>
    </location>
</feature>
<dbReference type="PANTHER" id="PTHR45011">
    <property type="entry name" value="DAP3-BINDING CELL DEATH ENHANCER 1"/>
    <property type="match status" value="1"/>
</dbReference>
<evidence type="ECO:0000313" key="2">
    <source>
        <dbReference type="EMBL" id="KAK8772102.1"/>
    </source>
</evidence>
<dbReference type="Gene3D" id="1.25.40.10">
    <property type="entry name" value="Tetratricopeptide repeat domain"/>
    <property type="match status" value="2"/>
</dbReference>
<dbReference type="SMART" id="SM00671">
    <property type="entry name" value="SEL1"/>
    <property type="match status" value="3"/>
</dbReference>
<sequence length="466" mass="51138">MWRSNFRGFVRWGLRKQCKPKSEDSPDKQDTQRFIVPAANFGANRQRQYEGRERETCHDDGRFFTSRPTCSFMETVGWVGTLIAVGLNVQLHSRRCLWGSDKAGRAITSTDGTLEDKQRCLSVCHIIRSFVFRLVVASPLPASARSILPRDQQTWPNSAELSSSRVHSVEEKPSEPSSPAEASEQLANVMREYFACLEDIKTAELLPTNEKKALESLKRAQMLGSARAYYNLGVCFETGKGVDKDLDKAVMHYKEASLRGHPQATYNLGVLYLNGYEKGSTDSGRELLKKASALGIPQAKTFIAHGHLEEGNYADALPLLKEAAAAKDPDASFYLGLCCEKGLAVPQDQAAAAEHYARAARQNHVGALRALAAINKATDPQVQVEPICNTEPSQDLSPVNHSGTLHVSRYLTALLPSLLSGKQEPTVHVYFREDDYIASCSPHMDTSSGDPSQKSHAVALGGSTVS</sequence>
<dbReference type="EMBL" id="JARKHS020018822">
    <property type="protein sequence ID" value="KAK8772102.1"/>
    <property type="molecule type" value="Genomic_DNA"/>
</dbReference>
<protein>
    <recommendedName>
        <fullName evidence="4">Death ligand signal enhancer</fullName>
    </recommendedName>
</protein>
<feature type="region of interest" description="Disordered" evidence="1">
    <location>
        <begin position="155"/>
        <end position="183"/>
    </location>
</feature>
<feature type="compositionally biased region" description="Polar residues" evidence="1">
    <location>
        <begin position="444"/>
        <end position="455"/>
    </location>
</feature>
<gene>
    <name evidence="2" type="ORF">V5799_024656</name>
</gene>
<evidence type="ECO:0000256" key="1">
    <source>
        <dbReference type="SAM" id="MobiDB-lite"/>
    </source>
</evidence>
<dbReference type="InterPro" id="IPR011990">
    <property type="entry name" value="TPR-like_helical_dom_sf"/>
</dbReference>
<organism evidence="2 3">
    <name type="scientific">Amblyomma americanum</name>
    <name type="common">Lone star tick</name>
    <dbReference type="NCBI Taxonomy" id="6943"/>
    <lineage>
        <taxon>Eukaryota</taxon>
        <taxon>Metazoa</taxon>
        <taxon>Ecdysozoa</taxon>
        <taxon>Arthropoda</taxon>
        <taxon>Chelicerata</taxon>
        <taxon>Arachnida</taxon>
        <taxon>Acari</taxon>
        <taxon>Parasitiformes</taxon>
        <taxon>Ixodida</taxon>
        <taxon>Ixodoidea</taxon>
        <taxon>Ixodidae</taxon>
        <taxon>Amblyomminae</taxon>
        <taxon>Amblyomma</taxon>
    </lineage>
</organism>
<dbReference type="InterPro" id="IPR052748">
    <property type="entry name" value="ISR_Activator"/>
</dbReference>
<evidence type="ECO:0000313" key="3">
    <source>
        <dbReference type="Proteomes" id="UP001321473"/>
    </source>
</evidence>
<keyword evidence="3" id="KW-1185">Reference proteome</keyword>